<evidence type="ECO:0000256" key="9">
    <source>
        <dbReference type="ARBA" id="ARBA00023136"/>
    </source>
</evidence>
<dbReference type="SUPFAM" id="SSF103506">
    <property type="entry name" value="Mitochondrial carrier"/>
    <property type="match status" value="1"/>
</dbReference>
<name>A0A7D9CVT8_DEKBR</name>
<dbReference type="InterPro" id="IPR002067">
    <property type="entry name" value="MCP"/>
</dbReference>
<keyword evidence="9 10" id="KW-0472">Membrane</keyword>
<evidence type="ECO:0000256" key="10">
    <source>
        <dbReference type="PROSITE-ProRule" id="PRU00282"/>
    </source>
</evidence>
<comment type="subcellular location">
    <subcellularLocation>
        <location evidence="1">Mitochondrion inner membrane</location>
        <topology evidence="1">Multi-pass membrane protein</topology>
    </subcellularLocation>
</comment>
<gene>
    <name evidence="12" type="primary">SFC1</name>
    <name evidence="12" type="ORF">DEBR0S1_29294G</name>
</gene>
<reference evidence="12 13" key="1">
    <citation type="submission" date="2019-07" db="EMBL/GenBank/DDBJ databases">
        <authorList>
            <person name="Friedrich A."/>
            <person name="Schacherer J."/>
        </authorList>
    </citation>
    <scope>NUCLEOTIDE SEQUENCE [LARGE SCALE GENOMIC DNA]</scope>
</reference>
<dbReference type="FunFam" id="1.50.40.10:FF:000021">
    <property type="entry name" value="SFC1p Mitochondrial succinate-fumarate transporter"/>
    <property type="match status" value="1"/>
</dbReference>
<evidence type="ECO:0000256" key="6">
    <source>
        <dbReference type="ARBA" id="ARBA00022792"/>
    </source>
</evidence>
<organism evidence="12 13">
    <name type="scientific">Dekkera bruxellensis</name>
    <name type="common">Brettanomyces custersii</name>
    <dbReference type="NCBI Taxonomy" id="5007"/>
    <lineage>
        <taxon>Eukaryota</taxon>
        <taxon>Fungi</taxon>
        <taxon>Dikarya</taxon>
        <taxon>Ascomycota</taxon>
        <taxon>Saccharomycotina</taxon>
        <taxon>Pichiomycetes</taxon>
        <taxon>Pichiales</taxon>
        <taxon>Pichiaceae</taxon>
        <taxon>Brettanomyces</taxon>
    </lineage>
</organism>
<keyword evidence="6" id="KW-0999">Mitochondrion inner membrane</keyword>
<dbReference type="PROSITE" id="PS50920">
    <property type="entry name" value="SOLCAR"/>
    <property type="match status" value="3"/>
</dbReference>
<dbReference type="PRINTS" id="PR00926">
    <property type="entry name" value="MITOCARRIER"/>
</dbReference>
<evidence type="ECO:0000256" key="3">
    <source>
        <dbReference type="ARBA" id="ARBA00022448"/>
    </source>
</evidence>
<evidence type="ECO:0000256" key="4">
    <source>
        <dbReference type="ARBA" id="ARBA00022692"/>
    </source>
</evidence>
<evidence type="ECO:0000256" key="7">
    <source>
        <dbReference type="ARBA" id="ARBA00022989"/>
    </source>
</evidence>
<keyword evidence="5" id="KW-0677">Repeat</keyword>
<keyword evidence="13" id="KW-1185">Reference proteome</keyword>
<evidence type="ECO:0000256" key="1">
    <source>
        <dbReference type="ARBA" id="ARBA00004448"/>
    </source>
</evidence>
<keyword evidence="7" id="KW-1133">Transmembrane helix</keyword>
<dbReference type="GO" id="GO:0005469">
    <property type="term" value="F:succinate:fumarate antiporter activity"/>
    <property type="evidence" value="ECO:0007669"/>
    <property type="project" value="TreeGrafter"/>
</dbReference>
<dbReference type="EMBL" id="CABFWN010000001">
    <property type="protein sequence ID" value="VUG16931.1"/>
    <property type="molecule type" value="Genomic_DNA"/>
</dbReference>
<feature type="repeat" description="Solcar" evidence="10">
    <location>
        <begin position="230"/>
        <end position="319"/>
    </location>
</feature>
<dbReference type="InterPro" id="IPR049563">
    <property type="entry name" value="TXTP-like"/>
</dbReference>
<dbReference type="AlphaFoldDB" id="A0A7D9CVT8"/>
<comment type="similarity">
    <text evidence="2 11">Belongs to the mitochondrial carrier (TC 2.A.29) family.</text>
</comment>
<dbReference type="Gene3D" id="1.50.40.10">
    <property type="entry name" value="Mitochondrial carrier domain"/>
    <property type="match status" value="1"/>
</dbReference>
<keyword evidence="4 10" id="KW-0812">Transmembrane</keyword>
<evidence type="ECO:0000313" key="13">
    <source>
        <dbReference type="Proteomes" id="UP000478008"/>
    </source>
</evidence>
<evidence type="ECO:0000256" key="8">
    <source>
        <dbReference type="ARBA" id="ARBA00023128"/>
    </source>
</evidence>
<dbReference type="GO" id="GO:0005743">
    <property type="term" value="C:mitochondrial inner membrane"/>
    <property type="evidence" value="ECO:0007669"/>
    <property type="project" value="UniProtKB-SubCell"/>
</dbReference>
<proteinExistence type="inferred from homology"/>
<dbReference type="InterPro" id="IPR018108">
    <property type="entry name" value="MCP_transmembrane"/>
</dbReference>
<evidence type="ECO:0000313" key="12">
    <source>
        <dbReference type="EMBL" id="VUG16931.1"/>
    </source>
</evidence>
<sequence length="333" mass="36437">MSSISTDNKVVPTTVKPKGSQTERRIIDLLAGGTAGLFEALCCHPLDTIKVRMQLYKKSNHPGQRAPGLVKTGVEIFKNEGFLALYKGLGAVVLGIVPKMAIRFSSFEFYKSMMSDKKTGKVSGIATFTSGVLAGVTEACAVVNPMEVVKIRLQAQSNAIKHGNAKDITKPKYRNAIQAGYLIVKEEGFKALYRGVALTAGRQAINQGANFTTYTYLKNKLQKSQNKDTLPTYQTAVIGFISGAIGPFCNNPLDTIKTRLQKEVGSLNESNFSRGIKIGRALFKESGVKAFYKGIIPRVARVASGQCIVFPVYEFFKGRMYDMAGLERPKRLK</sequence>
<keyword evidence="3 11" id="KW-0813">Transport</keyword>
<dbReference type="Pfam" id="PF00153">
    <property type="entry name" value="Mito_carr"/>
    <property type="match status" value="3"/>
</dbReference>
<keyword evidence="8" id="KW-0496">Mitochondrion</keyword>
<evidence type="ECO:0000256" key="5">
    <source>
        <dbReference type="ARBA" id="ARBA00022737"/>
    </source>
</evidence>
<evidence type="ECO:0000256" key="2">
    <source>
        <dbReference type="ARBA" id="ARBA00006375"/>
    </source>
</evidence>
<feature type="repeat" description="Solcar" evidence="10">
    <location>
        <begin position="23"/>
        <end position="113"/>
    </location>
</feature>
<feature type="repeat" description="Solcar" evidence="10">
    <location>
        <begin position="122"/>
        <end position="220"/>
    </location>
</feature>
<dbReference type="PANTHER" id="PTHR45788:SF2">
    <property type="entry name" value="SUCCINATE_FUMARATE MITOCHONDRIAL TRANSPORTER"/>
    <property type="match status" value="1"/>
</dbReference>
<dbReference type="InterPro" id="IPR023395">
    <property type="entry name" value="MCP_dom_sf"/>
</dbReference>
<protein>
    <submittedName>
        <fullName evidence="12">DEBR0S1_29294g1_1</fullName>
    </submittedName>
</protein>
<dbReference type="Proteomes" id="UP000478008">
    <property type="component" value="Unassembled WGS sequence"/>
</dbReference>
<evidence type="ECO:0000256" key="11">
    <source>
        <dbReference type="RuleBase" id="RU000488"/>
    </source>
</evidence>
<dbReference type="PANTHER" id="PTHR45788">
    <property type="entry name" value="SUCCINATE/FUMARATE MITOCHONDRIAL TRANSPORTER-RELATED"/>
    <property type="match status" value="1"/>
</dbReference>
<accession>A0A7D9CVT8</accession>